<keyword evidence="2" id="KW-1185">Reference proteome</keyword>
<dbReference type="EMBL" id="CP091511">
    <property type="protein sequence ID" value="UOO89209.1"/>
    <property type="molecule type" value="Genomic_DNA"/>
</dbReference>
<evidence type="ECO:0000313" key="2">
    <source>
        <dbReference type="Proteomes" id="UP000832011"/>
    </source>
</evidence>
<evidence type="ECO:0000313" key="1">
    <source>
        <dbReference type="EMBL" id="UOO89209.1"/>
    </source>
</evidence>
<dbReference type="Proteomes" id="UP000832011">
    <property type="component" value="Chromosome"/>
</dbReference>
<accession>A0ABY4E1T9</accession>
<sequence>MNTAEAEDAQYKLHYSQWLLKNCVYRPLFNATNAYFSTNQTCNETVIPIAAACDITIGQQRIAKPAQA</sequence>
<name>A0ABY4E1T9_9NEIS</name>
<organism evidence="1 2">
    <name type="scientific">Vitreoscilla massiliensis</name>
    <dbReference type="NCBI Taxonomy" id="1689272"/>
    <lineage>
        <taxon>Bacteria</taxon>
        <taxon>Pseudomonadati</taxon>
        <taxon>Pseudomonadota</taxon>
        <taxon>Betaproteobacteria</taxon>
        <taxon>Neisseriales</taxon>
        <taxon>Neisseriaceae</taxon>
        <taxon>Vitreoscilla</taxon>
    </lineage>
</organism>
<gene>
    <name evidence="1" type="ORF">LVJ82_17465</name>
</gene>
<dbReference type="RefSeq" id="WP_058356911.1">
    <property type="nucleotide sequence ID" value="NZ_CABKVG010000010.1"/>
</dbReference>
<protein>
    <submittedName>
        <fullName evidence="1">Uncharacterized protein</fullName>
    </submittedName>
</protein>
<reference evidence="1 2" key="1">
    <citation type="journal article" date="2022" name="Res Sq">
        <title>Evolution of multicellular longitudinally dividing oral cavity symbionts (Neisseriaceae).</title>
        <authorList>
            <person name="Nyongesa S."/>
            <person name="Weber P."/>
            <person name="Bernet E."/>
            <person name="Pullido F."/>
            <person name="Nieckarz M."/>
            <person name="Delaby M."/>
            <person name="Nieves C."/>
            <person name="Viehboeck T."/>
            <person name="Krause N."/>
            <person name="Rivera-Millot A."/>
            <person name="Nakamura A."/>
            <person name="Vischer N."/>
            <person name="VanNieuwenhze M."/>
            <person name="Brun Y."/>
            <person name="Cava F."/>
            <person name="Bulgheresi S."/>
            <person name="Veyrier F."/>
        </authorList>
    </citation>
    <scope>NUCLEOTIDE SEQUENCE [LARGE SCALE GENOMIC DNA]</scope>
    <source>
        <strain evidence="1 2">SN4</strain>
    </source>
</reference>
<proteinExistence type="predicted"/>